<comment type="function">
    <text evidence="5">Functions as component of the Arp2/3 complex which is involved in regulation of actin polymerization and together with an activating nucleation-promoting factor (NPF) mediates the formation of branched actin networks. Arp2/3 complex plays a critical role in the control of cell morphogenesis via the modulation of cell polarity development.</text>
</comment>
<dbReference type="InterPro" id="IPR036743">
    <property type="entry name" value="ARPC5_sf"/>
</dbReference>
<dbReference type="InterPro" id="IPR006789">
    <property type="entry name" value="ARPC5"/>
</dbReference>
<dbReference type="Gene3D" id="1.25.40.190">
    <property type="entry name" value="Actin-related protein 2/3 complex subunit 5"/>
    <property type="match status" value="1"/>
</dbReference>
<sequence>MEDWRKIDIDSLDSSTRNKRLTQDSILNNFIEKGIIHTYSSEELNNLIGELSGRISKNDFSSSLLDIVVKYPVYASQDPELKLKYLQLVNNCLVNLKDIDSIMKQLSQDDADLLLKYCYKIMSLKQFQANGQLIINWVDKIIIKYGQGAVLRYITDRKTI</sequence>
<evidence type="ECO:0000256" key="2">
    <source>
        <dbReference type="ARBA" id="ARBA00006084"/>
    </source>
</evidence>
<name>A0A1B7T8C6_9ASCO</name>
<dbReference type="Pfam" id="PF04699">
    <property type="entry name" value="P16-Arc"/>
    <property type="match status" value="1"/>
</dbReference>
<dbReference type="OrthoDB" id="195498at2759"/>
<dbReference type="GO" id="GO:0005885">
    <property type="term" value="C:Arp2/3 protein complex"/>
    <property type="evidence" value="ECO:0007669"/>
    <property type="project" value="InterPro"/>
</dbReference>
<keyword evidence="3" id="KW-0963">Cytoplasm</keyword>
<evidence type="ECO:0000256" key="4">
    <source>
        <dbReference type="ARBA" id="ARBA00023212"/>
    </source>
</evidence>
<comment type="similarity">
    <text evidence="2 5">Belongs to the ARPC5 family.</text>
</comment>
<accession>A0A1B7T8C6</accession>
<dbReference type="AlphaFoldDB" id="A0A1B7T8C6"/>
<dbReference type="Proteomes" id="UP000092321">
    <property type="component" value="Unassembled WGS sequence"/>
</dbReference>
<dbReference type="PANTHER" id="PTHR12644">
    <property type="entry name" value="ARP2/3 COMPLEX 16 KD SUBUNIT P16-ARC"/>
    <property type="match status" value="1"/>
</dbReference>
<evidence type="ECO:0000256" key="3">
    <source>
        <dbReference type="ARBA" id="ARBA00022490"/>
    </source>
</evidence>
<evidence type="ECO:0000256" key="5">
    <source>
        <dbReference type="RuleBase" id="RU004301"/>
    </source>
</evidence>
<protein>
    <recommendedName>
        <fullName evidence="5">Actin-related protein 2/3 complex subunit 5</fullName>
    </recommendedName>
</protein>
<dbReference type="GO" id="GO:0030833">
    <property type="term" value="P:regulation of actin filament polymerization"/>
    <property type="evidence" value="ECO:0007669"/>
    <property type="project" value="InterPro"/>
</dbReference>
<keyword evidence="7" id="KW-1185">Reference proteome</keyword>
<reference evidence="7" key="1">
    <citation type="journal article" date="2016" name="Proc. Natl. Acad. Sci. U.S.A.">
        <title>Comparative genomics of biotechnologically important yeasts.</title>
        <authorList>
            <person name="Riley R."/>
            <person name="Haridas S."/>
            <person name="Wolfe K.H."/>
            <person name="Lopes M.R."/>
            <person name="Hittinger C.T."/>
            <person name="Goeker M."/>
            <person name="Salamov A.A."/>
            <person name="Wisecaver J.H."/>
            <person name="Long T.M."/>
            <person name="Calvey C.H."/>
            <person name="Aerts A.L."/>
            <person name="Barry K.W."/>
            <person name="Choi C."/>
            <person name="Clum A."/>
            <person name="Coughlan A.Y."/>
            <person name="Deshpande S."/>
            <person name="Douglass A.P."/>
            <person name="Hanson S.J."/>
            <person name="Klenk H.-P."/>
            <person name="LaButti K.M."/>
            <person name="Lapidus A."/>
            <person name="Lindquist E.A."/>
            <person name="Lipzen A.M."/>
            <person name="Meier-Kolthoff J.P."/>
            <person name="Ohm R.A."/>
            <person name="Otillar R.P."/>
            <person name="Pangilinan J.L."/>
            <person name="Peng Y."/>
            <person name="Rokas A."/>
            <person name="Rosa C.A."/>
            <person name="Scheuner C."/>
            <person name="Sibirny A.A."/>
            <person name="Slot J.C."/>
            <person name="Stielow J.B."/>
            <person name="Sun H."/>
            <person name="Kurtzman C.P."/>
            <person name="Blackwell M."/>
            <person name="Grigoriev I.V."/>
            <person name="Jeffries T.W."/>
        </authorList>
    </citation>
    <scope>NUCLEOTIDE SEQUENCE [LARGE SCALE GENOMIC DNA]</scope>
    <source>
        <strain evidence="7">NRRL Y-1626</strain>
    </source>
</reference>
<dbReference type="GO" id="GO:0034314">
    <property type="term" value="P:Arp2/3 complex-mediated actin nucleation"/>
    <property type="evidence" value="ECO:0007669"/>
    <property type="project" value="InterPro"/>
</dbReference>
<organism evidence="6 7">
    <name type="scientific">Hanseniaspora valbyensis NRRL Y-1626</name>
    <dbReference type="NCBI Taxonomy" id="766949"/>
    <lineage>
        <taxon>Eukaryota</taxon>
        <taxon>Fungi</taxon>
        <taxon>Dikarya</taxon>
        <taxon>Ascomycota</taxon>
        <taxon>Saccharomycotina</taxon>
        <taxon>Saccharomycetes</taxon>
        <taxon>Saccharomycodales</taxon>
        <taxon>Saccharomycodaceae</taxon>
        <taxon>Hanseniaspora</taxon>
    </lineage>
</organism>
<dbReference type="EMBL" id="LXPE01000311">
    <property type="protein sequence ID" value="OBA24970.1"/>
    <property type="molecule type" value="Genomic_DNA"/>
</dbReference>
<dbReference type="SUPFAM" id="SSF69103">
    <property type="entry name" value="Arp2/3 complex 16 kDa subunit ARPC5"/>
    <property type="match status" value="1"/>
</dbReference>
<comment type="subcellular location">
    <subcellularLocation>
        <location evidence="1">Cytoplasm</location>
        <location evidence="1">Cytoskeleton</location>
    </subcellularLocation>
</comment>
<gene>
    <name evidence="6" type="ORF">HANVADRAFT_54202</name>
</gene>
<comment type="caution">
    <text evidence="6">The sequence shown here is derived from an EMBL/GenBank/DDBJ whole genome shotgun (WGS) entry which is preliminary data.</text>
</comment>
<evidence type="ECO:0000256" key="1">
    <source>
        <dbReference type="ARBA" id="ARBA00004245"/>
    </source>
</evidence>
<evidence type="ECO:0000313" key="7">
    <source>
        <dbReference type="Proteomes" id="UP000092321"/>
    </source>
</evidence>
<keyword evidence="4 5" id="KW-0206">Cytoskeleton</keyword>
<evidence type="ECO:0000313" key="6">
    <source>
        <dbReference type="EMBL" id="OBA24970.1"/>
    </source>
</evidence>
<proteinExistence type="inferred from homology"/>